<dbReference type="InterPro" id="IPR020904">
    <property type="entry name" value="Sc_DH/Rdtase_CS"/>
</dbReference>
<dbReference type="SUPFAM" id="SSF51735">
    <property type="entry name" value="NAD(P)-binding Rossmann-fold domains"/>
    <property type="match status" value="1"/>
</dbReference>
<evidence type="ECO:0000256" key="1">
    <source>
        <dbReference type="ARBA" id="ARBA00006484"/>
    </source>
</evidence>
<dbReference type="InterPro" id="IPR036291">
    <property type="entry name" value="NAD(P)-bd_dom_sf"/>
</dbReference>
<gene>
    <name evidence="3" type="ORF">TIFTF001_042310</name>
    <name evidence="4" type="ORF">TIFTF001_042317</name>
</gene>
<dbReference type="EMBL" id="BTGU01002248">
    <property type="protein sequence ID" value="GMN35916.1"/>
    <property type="molecule type" value="Genomic_DNA"/>
</dbReference>
<dbReference type="Gene3D" id="3.40.50.720">
    <property type="entry name" value="NAD(P)-binding Rossmann-like Domain"/>
    <property type="match status" value="1"/>
</dbReference>
<dbReference type="InterPro" id="IPR002347">
    <property type="entry name" value="SDR_fam"/>
</dbReference>
<reference evidence="4" key="1">
    <citation type="submission" date="2023-07" db="EMBL/GenBank/DDBJ databases">
        <title>draft genome sequence of fig (Ficus carica).</title>
        <authorList>
            <person name="Takahashi T."/>
            <person name="Nishimura K."/>
        </authorList>
    </citation>
    <scope>NUCLEOTIDE SEQUENCE</scope>
</reference>
<evidence type="ECO:0000313" key="4">
    <source>
        <dbReference type="EMBL" id="GMN35916.1"/>
    </source>
</evidence>
<dbReference type="Pfam" id="PF13561">
    <property type="entry name" value="adh_short_C2"/>
    <property type="match status" value="1"/>
</dbReference>
<dbReference type="PANTHER" id="PTHR43180">
    <property type="entry name" value="3-OXOACYL-(ACYL-CARRIER-PROTEIN) REDUCTASE (AFU_ORTHOLOGUE AFUA_6G11210)"/>
    <property type="match status" value="1"/>
</dbReference>
<evidence type="ECO:0000313" key="5">
    <source>
        <dbReference type="Proteomes" id="UP001187192"/>
    </source>
</evidence>
<accession>A0AA88A886</accession>
<dbReference type="Proteomes" id="UP001187192">
    <property type="component" value="Unassembled WGS sequence"/>
</dbReference>
<keyword evidence="5" id="KW-1185">Reference proteome</keyword>
<dbReference type="NCBIfam" id="NF005559">
    <property type="entry name" value="PRK07231.1"/>
    <property type="match status" value="1"/>
</dbReference>
<dbReference type="AlphaFoldDB" id="A0AA88A886"/>
<protein>
    <submittedName>
        <fullName evidence="4">Uncharacterized protein</fullName>
    </submittedName>
</protein>
<comment type="similarity">
    <text evidence="1">Belongs to the short-chain dehydrogenases/reductases (SDR) family.</text>
</comment>
<evidence type="ECO:0000256" key="2">
    <source>
        <dbReference type="ARBA" id="ARBA00023002"/>
    </source>
</evidence>
<dbReference type="PANTHER" id="PTHR43180:SF50">
    <property type="entry name" value="SHORT CHAIN DEHYDROGENASE"/>
    <property type="match status" value="1"/>
</dbReference>
<evidence type="ECO:0000313" key="3">
    <source>
        <dbReference type="EMBL" id="GMN35893.1"/>
    </source>
</evidence>
<proteinExistence type="inferred from homology"/>
<sequence length="275" mass="28901">MATTSLPSAASSRLEGKVALITGGASGIGECTAQVFAHHGAKVIIADIQDELGHLVSQSIGETNCKYVHCDVTDESQVKNAVDKAVETFGKLDIMFNNAGISDHCGPRIVDNDKASFERVLSVNVTGVFLGIKHASQAMIRARSGSIISTASISSDIAGTASHAYTCSKHAVVGLTKNAAVELGQFGIRVNCVSPHGIATPMATKFSGNSVEQIENKVNSIANLKHVTLKPEDVANAALFLASDEGRYISGLNLLIDGGFSIVNTSFNIFRYPHT</sequence>
<dbReference type="PRINTS" id="PR00080">
    <property type="entry name" value="SDRFAMILY"/>
</dbReference>
<dbReference type="PROSITE" id="PS00061">
    <property type="entry name" value="ADH_SHORT"/>
    <property type="match status" value="1"/>
</dbReference>
<name>A0AA88A886_FICCA</name>
<organism evidence="4 5">
    <name type="scientific">Ficus carica</name>
    <name type="common">Common fig</name>
    <dbReference type="NCBI Taxonomy" id="3494"/>
    <lineage>
        <taxon>Eukaryota</taxon>
        <taxon>Viridiplantae</taxon>
        <taxon>Streptophyta</taxon>
        <taxon>Embryophyta</taxon>
        <taxon>Tracheophyta</taxon>
        <taxon>Spermatophyta</taxon>
        <taxon>Magnoliopsida</taxon>
        <taxon>eudicotyledons</taxon>
        <taxon>Gunneridae</taxon>
        <taxon>Pentapetalae</taxon>
        <taxon>rosids</taxon>
        <taxon>fabids</taxon>
        <taxon>Rosales</taxon>
        <taxon>Moraceae</taxon>
        <taxon>Ficeae</taxon>
        <taxon>Ficus</taxon>
    </lineage>
</organism>
<dbReference type="GO" id="GO:0016491">
    <property type="term" value="F:oxidoreductase activity"/>
    <property type="evidence" value="ECO:0007669"/>
    <property type="project" value="UniProtKB-KW"/>
</dbReference>
<dbReference type="PRINTS" id="PR00081">
    <property type="entry name" value="GDHRDH"/>
</dbReference>
<dbReference type="EMBL" id="BTGU01002246">
    <property type="protein sequence ID" value="GMN35893.1"/>
    <property type="molecule type" value="Genomic_DNA"/>
</dbReference>
<keyword evidence="2" id="KW-0560">Oxidoreductase</keyword>
<dbReference type="FunFam" id="3.40.50.720:FF:000084">
    <property type="entry name" value="Short-chain dehydrogenase reductase"/>
    <property type="match status" value="1"/>
</dbReference>
<comment type="caution">
    <text evidence="4">The sequence shown here is derived from an EMBL/GenBank/DDBJ whole genome shotgun (WGS) entry which is preliminary data.</text>
</comment>